<dbReference type="AlphaFoldDB" id="A0A5A7N7R4"/>
<dbReference type="InterPro" id="IPR050862">
    <property type="entry name" value="RdRp_reductase_class-2"/>
</dbReference>
<keyword evidence="2" id="KW-0846">Cobalamin</keyword>
<dbReference type="GO" id="GO:0031419">
    <property type="term" value="F:cobalamin binding"/>
    <property type="evidence" value="ECO:0007669"/>
    <property type="project" value="UniProtKB-KW"/>
</dbReference>
<name>A0A5A7N7R4_9PROT</name>
<dbReference type="PANTHER" id="PTHR43371:SF1">
    <property type="entry name" value="RIBONUCLEOSIDE-DIPHOSPHATE REDUCTASE"/>
    <property type="match status" value="1"/>
</dbReference>
<comment type="cofactor">
    <cofactor evidence="1">
        <name>adenosylcob(III)alamin</name>
        <dbReference type="ChEBI" id="CHEBI:18408"/>
    </cofactor>
</comment>
<comment type="caution">
    <text evidence="6">The sequence shown here is derived from an EMBL/GenBank/DDBJ whole genome shotgun (WGS) entry which is preliminary data.</text>
</comment>
<gene>
    <name evidence="6" type="ORF">JCM17846_08010</name>
</gene>
<evidence type="ECO:0000256" key="4">
    <source>
        <dbReference type="ARBA" id="ARBA00023285"/>
    </source>
</evidence>
<feature type="domain" description="Ribonucleotide reductase class II vitamin B12-dependent N-terminal" evidence="5">
    <location>
        <begin position="22"/>
        <end position="147"/>
    </location>
</feature>
<evidence type="ECO:0000256" key="1">
    <source>
        <dbReference type="ARBA" id="ARBA00001922"/>
    </source>
</evidence>
<keyword evidence="7" id="KW-1185">Reference proteome</keyword>
<proteinExistence type="predicted"/>
<evidence type="ECO:0000313" key="7">
    <source>
        <dbReference type="Proteomes" id="UP000324996"/>
    </source>
</evidence>
<accession>A0A5A7N7R4</accession>
<dbReference type="Proteomes" id="UP000324996">
    <property type="component" value="Unassembled WGS sequence"/>
</dbReference>
<keyword evidence="3" id="KW-0560">Oxidoreductase</keyword>
<dbReference type="Pfam" id="PF08471">
    <property type="entry name" value="Ribonuc_red_2_N"/>
    <property type="match status" value="1"/>
</dbReference>
<dbReference type="GO" id="GO:0004748">
    <property type="term" value="F:ribonucleoside-diphosphate reductase activity, thioredoxin disulfide as acceptor"/>
    <property type="evidence" value="ECO:0007669"/>
    <property type="project" value="InterPro"/>
</dbReference>
<dbReference type="InterPro" id="IPR013678">
    <property type="entry name" value="RNR_2_N"/>
</dbReference>
<protein>
    <recommendedName>
        <fullName evidence="5">Ribonucleotide reductase class II vitamin B12-dependent N-terminal domain-containing protein</fullName>
    </recommendedName>
</protein>
<reference evidence="6 7" key="1">
    <citation type="submission" date="2019-09" db="EMBL/GenBank/DDBJ databases">
        <title>NBRP : Genome information of microbial organism related human and environment.</title>
        <authorList>
            <person name="Hattori M."/>
            <person name="Oshima K."/>
            <person name="Inaba H."/>
            <person name="Suda W."/>
            <person name="Sakamoto M."/>
            <person name="Iino T."/>
            <person name="Kitahara M."/>
            <person name="Oshida Y."/>
            <person name="Iida T."/>
            <person name="Kudo T."/>
            <person name="Itoh T."/>
            <person name="Ohkuma M."/>
        </authorList>
    </citation>
    <scope>NUCLEOTIDE SEQUENCE [LARGE SCALE GENOMIC DNA]</scope>
    <source>
        <strain evidence="6 7">Q-1</strain>
    </source>
</reference>
<dbReference type="GO" id="GO:0050897">
    <property type="term" value="F:cobalt ion binding"/>
    <property type="evidence" value="ECO:0007669"/>
    <property type="project" value="InterPro"/>
</dbReference>
<evidence type="ECO:0000259" key="5">
    <source>
        <dbReference type="Pfam" id="PF08471"/>
    </source>
</evidence>
<organism evidence="6 7">
    <name type="scientific">Iodidimonas nitroreducens</name>
    <dbReference type="NCBI Taxonomy" id="1236968"/>
    <lineage>
        <taxon>Bacteria</taxon>
        <taxon>Pseudomonadati</taxon>
        <taxon>Pseudomonadota</taxon>
        <taxon>Alphaproteobacteria</taxon>
        <taxon>Iodidimonadales</taxon>
        <taxon>Iodidimonadaceae</taxon>
        <taxon>Iodidimonas</taxon>
    </lineage>
</organism>
<evidence type="ECO:0000256" key="2">
    <source>
        <dbReference type="ARBA" id="ARBA00022628"/>
    </source>
</evidence>
<sequence>MRFERRFTKDGQSPYDGLIFRQAVSEIRNPDGTIVFQMNAVDVPAAWSQVATDIIAQKYFRKAGIPAVLKPVEENGVPSWLWRRVADEEALKALPKDKRYGAETSARQVFDRMAGAWTYWGWKGGYFHAEDDARVFYDEMRLMLARQMAAPNSPQCSIPVCIGPMESMAPARAIFISTPKPKRWCALKVLMSIPSPMPASSKACLMISSMKAASWIYGRGKPGFSNMVPGPDRIFPIFAAKKNRFRAAANLQV</sequence>
<dbReference type="PANTHER" id="PTHR43371">
    <property type="entry name" value="VITAMIN B12-DEPENDENT RIBONUCLEOTIDE REDUCTASE"/>
    <property type="match status" value="1"/>
</dbReference>
<evidence type="ECO:0000313" key="6">
    <source>
        <dbReference type="EMBL" id="GER03119.1"/>
    </source>
</evidence>
<evidence type="ECO:0000256" key="3">
    <source>
        <dbReference type="ARBA" id="ARBA00023002"/>
    </source>
</evidence>
<dbReference type="EMBL" id="BKCN01000002">
    <property type="protein sequence ID" value="GER03119.1"/>
    <property type="molecule type" value="Genomic_DNA"/>
</dbReference>
<keyword evidence="4" id="KW-0170">Cobalt</keyword>